<accession>A0A7V7PNQ7</accession>
<sequence>MIAVMVYPRTTEVDAMLRVDPESLPALTMAEMRREWRICYRCGVPRNLSRQIPVQAITYRLQEREHGGLSPAAEVRLANPPERDADAASGSAEKVPRLRVRRSVKAGTRFFGEWEGRTYEVVRQADGTYRHGGVSYRSLSEIVRLITGTRWSGPRGMGCHACFLQRLSHHGGDHGVVFHDQDHRLISAGSANWKHGGAPRIGMKYGHVRSPRGSGQFAARRGRRRRMTRPCGARSQSSRVPSCALTMSDTIDSPRSKSFCVLGPREASSLKKGSSTSERLSGGMQGRKRTAPQRLPLRSPEPACGRWTAKLDYACGSSNPVAYRAATAASWSCW</sequence>
<dbReference type="EMBL" id="VZDO01000009">
    <property type="protein sequence ID" value="KAB0679511.1"/>
    <property type="molecule type" value="Genomic_DNA"/>
</dbReference>
<name>A0A7V7PNQ7_9HYPH</name>
<evidence type="ECO:0000313" key="2">
    <source>
        <dbReference type="EMBL" id="KAB0679511.1"/>
    </source>
</evidence>
<evidence type="ECO:0000313" key="3">
    <source>
        <dbReference type="Proteomes" id="UP000432089"/>
    </source>
</evidence>
<protein>
    <submittedName>
        <fullName evidence="2">DUF2924 domain-containing protein</fullName>
    </submittedName>
</protein>
<proteinExistence type="predicted"/>
<evidence type="ECO:0000256" key="1">
    <source>
        <dbReference type="SAM" id="MobiDB-lite"/>
    </source>
</evidence>
<organism evidence="2 3">
    <name type="scientific">Plantimonas leprariae</name>
    <dbReference type="NCBI Taxonomy" id="2615207"/>
    <lineage>
        <taxon>Bacteria</taxon>
        <taxon>Pseudomonadati</taxon>
        <taxon>Pseudomonadota</taxon>
        <taxon>Alphaproteobacteria</taxon>
        <taxon>Hyphomicrobiales</taxon>
        <taxon>Aurantimonadaceae</taxon>
        <taxon>Plantimonas</taxon>
    </lineage>
</organism>
<feature type="region of interest" description="Disordered" evidence="1">
    <location>
        <begin position="70"/>
        <end position="92"/>
    </location>
</feature>
<gene>
    <name evidence="2" type="ORF">F6X38_11830</name>
</gene>
<comment type="caution">
    <text evidence="2">The sequence shown here is derived from an EMBL/GenBank/DDBJ whole genome shotgun (WGS) entry which is preliminary data.</text>
</comment>
<dbReference type="Proteomes" id="UP000432089">
    <property type="component" value="Unassembled WGS sequence"/>
</dbReference>
<reference evidence="2 3" key="1">
    <citation type="submission" date="2019-09" db="EMBL/GenBank/DDBJ databases">
        <title>YIM 132180 draft genome.</title>
        <authorList>
            <person name="Zhang K."/>
        </authorList>
    </citation>
    <scope>NUCLEOTIDE SEQUENCE [LARGE SCALE GENOMIC DNA]</scope>
    <source>
        <strain evidence="2 3">YIM 132180</strain>
    </source>
</reference>
<feature type="region of interest" description="Disordered" evidence="1">
    <location>
        <begin position="268"/>
        <end position="301"/>
    </location>
</feature>
<feature type="region of interest" description="Disordered" evidence="1">
    <location>
        <begin position="204"/>
        <end position="237"/>
    </location>
</feature>
<dbReference type="Pfam" id="PF11149">
    <property type="entry name" value="DUF2924"/>
    <property type="match status" value="1"/>
</dbReference>
<dbReference type="AlphaFoldDB" id="A0A7V7PNQ7"/>
<dbReference type="InterPro" id="IPR021322">
    <property type="entry name" value="DUF2924"/>
</dbReference>
<keyword evidence="3" id="KW-1185">Reference proteome</keyword>